<dbReference type="SMART" id="SM00060">
    <property type="entry name" value="FN3"/>
    <property type="match status" value="3"/>
</dbReference>
<dbReference type="EMBL" id="CAJNIZ010003782">
    <property type="protein sequence ID" value="CAE7225924.1"/>
    <property type="molecule type" value="Genomic_DNA"/>
</dbReference>
<dbReference type="PROSITE" id="PS50853">
    <property type="entry name" value="FN3"/>
    <property type="match status" value="1"/>
</dbReference>
<keyword evidence="3" id="KW-1185">Reference proteome</keyword>
<proteinExistence type="predicted"/>
<evidence type="ECO:0000259" key="1">
    <source>
        <dbReference type="PROSITE" id="PS50853"/>
    </source>
</evidence>
<dbReference type="Pfam" id="PF00041">
    <property type="entry name" value="fn3"/>
    <property type="match status" value="1"/>
</dbReference>
<dbReference type="SUPFAM" id="SSF49265">
    <property type="entry name" value="Fibronectin type III"/>
    <property type="match status" value="2"/>
</dbReference>
<dbReference type="InterPro" id="IPR003961">
    <property type="entry name" value="FN3_dom"/>
</dbReference>
<protein>
    <submittedName>
        <fullName evidence="2">Fndc3a protein</fullName>
    </submittedName>
</protein>
<dbReference type="GO" id="GO:0016020">
    <property type="term" value="C:membrane"/>
    <property type="evidence" value="ECO:0007669"/>
    <property type="project" value="UniProtKB-SubCell"/>
</dbReference>
<gene>
    <name evidence="2" type="primary">Fndc3a</name>
    <name evidence="2" type="ORF">SPIL2461_LOCUS3196</name>
</gene>
<name>A0A812KBI3_SYMPI</name>
<evidence type="ECO:0000313" key="2">
    <source>
        <dbReference type="EMBL" id="CAE7225924.1"/>
    </source>
</evidence>
<dbReference type="CDD" id="cd00063">
    <property type="entry name" value="FN3"/>
    <property type="match status" value="2"/>
</dbReference>
<dbReference type="Proteomes" id="UP000649617">
    <property type="component" value="Unassembled WGS sequence"/>
</dbReference>
<evidence type="ECO:0000313" key="3">
    <source>
        <dbReference type="Proteomes" id="UP000649617"/>
    </source>
</evidence>
<dbReference type="InterPro" id="IPR050713">
    <property type="entry name" value="RTP_Phos/Ushers"/>
</dbReference>
<dbReference type="InterPro" id="IPR013783">
    <property type="entry name" value="Ig-like_fold"/>
</dbReference>
<dbReference type="AlphaFoldDB" id="A0A812KBI3"/>
<accession>A0A812KBI3</accession>
<sequence length="445" mass="48606">MLYFKMATTLPAPVNLAVTSVSLKSVQLTWDMPYVETADALPITQYVVQMAMEPSYTGWFDVQNSPADNTAYSILVTQLEPDFRYALRVLANSENGLGTASESLYFWAGLLPNEGPRLVQRVESEEATIKIQWERPGGAMLGTGTRMEAVTTDWGVRGYMWDPAVEEPRLVYDGLGHAEIVQFTVANATCGGSYKIALSCVTTIGEGPLSTVLDVTNAKLPGVPRNVVVTNTTTSSISIAWEEPEDTGCVPIYQYRILRYYPEAGFRVVGYASPADGVLQVPANRMYVDDGRCFFANPADDDGSCSCPPSCLQAGQLYRYQVQACVLGAYGVDTLELAEGPLGCGPNSNTVSAYAADLSDPPRDIRLGEPEGSEILLWPGSMEKFQSCAPVPLESSEMYSISTRWQHQDCSYLQNVAYDSKFQQHEEDCQQVASKGTGRPPSRMA</sequence>
<dbReference type="PANTHER" id="PTHR46957">
    <property type="entry name" value="CYTOKINE RECEPTOR"/>
    <property type="match status" value="1"/>
</dbReference>
<dbReference type="PANTHER" id="PTHR46957:SF3">
    <property type="entry name" value="CYTOKINE RECEPTOR"/>
    <property type="match status" value="1"/>
</dbReference>
<feature type="domain" description="Fibronectin type-III" evidence="1">
    <location>
        <begin position="12"/>
        <end position="113"/>
    </location>
</feature>
<comment type="caution">
    <text evidence="2">The sequence shown here is derived from an EMBL/GenBank/DDBJ whole genome shotgun (WGS) entry which is preliminary data.</text>
</comment>
<dbReference type="InterPro" id="IPR036116">
    <property type="entry name" value="FN3_sf"/>
</dbReference>
<dbReference type="OrthoDB" id="10253954at2759"/>
<organism evidence="2 3">
    <name type="scientific">Symbiodinium pilosum</name>
    <name type="common">Dinoflagellate</name>
    <dbReference type="NCBI Taxonomy" id="2952"/>
    <lineage>
        <taxon>Eukaryota</taxon>
        <taxon>Sar</taxon>
        <taxon>Alveolata</taxon>
        <taxon>Dinophyceae</taxon>
        <taxon>Suessiales</taxon>
        <taxon>Symbiodiniaceae</taxon>
        <taxon>Symbiodinium</taxon>
    </lineage>
</organism>
<dbReference type="Gene3D" id="2.60.40.10">
    <property type="entry name" value="Immunoglobulins"/>
    <property type="match status" value="2"/>
</dbReference>
<reference evidence="2" key="1">
    <citation type="submission" date="2021-02" db="EMBL/GenBank/DDBJ databases">
        <authorList>
            <person name="Dougan E. K."/>
            <person name="Rhodes N."/>
            <person name="Thang M."/>
            <person name="Chan C."/>
        </authorList>
    </citation>
    <scope>NUCLEOTIDE SEQUENCE</scope>
</reference>